<evidence type="ECO:0000313" key="1">
    <source>
        <dbReference type="EMBL" id="XAI69395.1"/>
    </source>
</evidence>
<name>A0AAU6VXT3_9VIRU</name>
<reference evidence="1" key="1">
    <citation type="journal article" date="2024" name="J. Gen. Virol.">
        <title>Novel phages of Pseudomonas syringae unveil numerous potential auxiliary metabolic genes.</title>
        <authorList>
            <person name="Feltin C."/>
            <person name="Garneau J.R."/>
            <person name="Morris C.E."/>
            <person name="Berard A."/>
            <person name="Torres-Barcelo C."/>
        </authorList>
    </citation>
    <scope>NUCLEOTIDE SEQUENCE</scope>
</reference>
<dbReference type="EMBL" id="PP179310">
    <property type="protein sequence ID" value="XAI69395.1"/>
    <property type="molecule type" value="Genomic_DNA"/>
</dbReference>
<accession>A0AAU6VXT3</accession>
<sequence length="177" mass="19771">MTQVTASQIVDYVLGACKRATSTGERNEKYSTVRKVFLIQDKKAIVDMIKTSKVMNTKISDMLGEATGENYWTWHTRITNWIMADNKGKLDVGLAVAVQRTTPAPLLEPVSYRQLGELITALLERHGDVLEVQTICIERCDKYEEGQKVKLANASLVDVEALLKSKGLSLDDLKKVL</sequence>
<protein>
    <submittedName>
        <fullName evidence="1">Uncharacterized protein</fullName>
    </submittedName>
</protein>
<organism evidence="1">
    <name type="scientific">Pseudomonas phage Pyxpy01</name>
    <dbReference type="NCBI Taxonomy" id="3138546"/>
    <lineage>
        <taxon>Viruses</taxon>
    </lineage>
</organism>
<gene>
    <name evidence="1" type="ORF">Pyxpy01_00097</name>
</gene>
<proteinExistence type="predicted"/>